<dbReference type="GeneID" id="28766187"/>
<feature type="compositionally biased region" description="Basic and acidic residues" evidence="1">
    <location>
        <begin position="130"/>
        <end position="143"/>
    </location>
</feature>
<sequence>MDNHPTKASRFQEEDGPVTTAESGKSRPLTPMKAPQGQNKASVLPEIHHPTRLSPLQKQDSPAKTDDAGRAVSPTPMKALRGHSRSRDNVDATTPAPPDIISKSVRISPKVEREHATGKNSVYDEAIDYPTRDQRDGSAERSRAHGGGEAVASGNGDTPGVQAAERHGLVEQQDSAKEAEKSANLPAAQEASASRRPYDVYTIGKKEASTGEILEGRHAHQAKRAREEQERSDDVKGGAIESREANVLKR</sequence>
<dbReference type="InParanoid" id="A0A177CPI9"/>
<dbReference type="RefSeq" id="XP_018039064.1">
    <property type="nucleotide sequence ID" value="XM_018182701.1"/>
</dbReference>
<dbReference type="AlphaFoldDB" id="A0A177CPI9"/>
<accession>A0A177CPI9</accession>
<evidence type="ECO:0000313" key="2">
    <source>
        <dbReference type="EMBL" id="OAG08699.1"/>
    </source>
</evidence>
<gene>
    <name evidence="2" type="ORF">CC84DRAFT_1215175</name>
</gene>
<feature type="compositionally biased region" description="Basic and acidic residues" evidence="1">
    <location>
        <begin position="204"/>
        <end position="250"/>
    </location>
</feature>
<evidence type="ECO:0000256" key="1">
    <source>
        <dbReference type="SAM" id="MobiDB-lite"/>
    </source>
</evidence>
<dbReference type="OrthoDB" id="10589854at2759"/>
<feature type="compositionally biased region" description="Basic and acidic residues" evidence="1">
    <location>
        <begin position="1"/>
        <end position="13"/>
    </location>
</feature>
<dbReference type="EMBL" id="KV441550">
    <property type="protein sequence ID" value="OAG08699.1"/>
    <property type="molecule type" value="Genomic_DNA"/>
</dbReference>
<proteinExistence type="predicted"/>
<dbReference type="Proteomes" id="UP000077069">
    <property type="component" value="Unassembled WGS sequence"/>
</dbReference>
<keyword evidence="3" id="KW-1185">Reference proteome</keyword>
<organism evidence="2 3">
    <name type="scientific">Paraphaeosphaeria sporulosa</name>
    <dbReference type="NCBI Taxonomy" id="1460663"/>
    <lineage>
        <taxon>Eukaryota</taxon>
        <taxon>Fungi</taxon>
        <taxon>Dikarya</taxon>
        <taxon>Ascomycota</taxon>
        <taxon>Pezizomycotina</taxon>
        <taxon>Dothideomycetes</taxon>
        <taxon>Pleosporomycetidae</taxon>
        <taxon>Pleosporales</taxon>
        <taxon>Massarineae</taxon>
        <taxon>Didymosphaeriaceae</taxon>
        <taxon>Paraphaeosphaeria</taxon>
    </lineage>
</organism>
<evidence type="ECO:0000313" key="3">
    <source>
        <dbReference type="Proteomes" id="UP000077069"/>
    </source>
</evidence>
<feature type="compositionally biased region" description="Basic and acidic residues" evidence="1">
    <location>
        <begin position="164"/>
        <end position="181"/>
    </location>
</feature>
<name>A0A177CPI9_9PLEO</name>
<feature type="region of interest" description="Disordered" evidence="1">
    <location>
        <begin position="1"/>
        <end position="250"/>
    </location>
</feature>
<reference evidence="2 3" key="1">
    <citation type="submission" date="2016-05" db="EMBL/GenBank/DDBJ databases">
        <title>Comparative analysis of secretome profiles of manganese(II)-oxidizing ascomycete fungi.</title>
        <authorList>
            <consortium name="DOE Joint Genome Institute"/>
            <person name="Zeiner C.A."/>
            <person name="Purvine S.O."/>
            <person name="Zink E.M."/>
            <person name="Wu S."/>
            <person name="Pasa-Tolic L."/>
            <person name="Chaput D.L."/>
            <person name="Haridas S."/>
            <person name="Grigoriev I.V."/>
            <person name="Santelli C.M."/>
            <person name="Hansel C.M."/>
        </authorList>
    </citation>
    <scope>NUCLEOTIDE SEQUENCE [LARGE SCALE GENOMIC DNA]</scope>
    <source>
        <strain evidence="2 3">AP3s5-JAC2a</strain>
    </source>
</reference>
<protein>
    <submittedName>
        <fullName evidence="2">Uncharacterized protein</fullName>
    </submittedName>
</protein>